<feature type="transmembrane region" description="Helical" evidence="7">
    <location>
        <begin position="103"/>
        <end position="123"/>
    </location>
</feature>
<dbReference type="Proteomes" id="UP000325787">
    <property type="component" value="Chromosome"/>
</dbReference>
<protein>
    <recommendedName>
        <fullName evidence="6">Homoserine O-acetyltransferase</fullName>
        <shortName evidence="6">HAT</shortName>
        <ecNumber evidence="6">2.3.1.31</ecNumber>
    </recommendedName>
    <alternativeName>
        <fullName evidence="6">Homoserine transacetylase</fullName>
        <shortName evidence="6">HTA</shortName>
    </alternativeName>
</protein>
<keyword evidence="5 7" id="KW-0472">Membrane</keyword>
<keyword evidence="10" id="KW-1185">Reference proteome</keyword>
<keyword evidence="6" id="KW-0028">Amino-acid biosynthesis</keyword>
<comment type="subunit">
    <text evidence="6">Homodimer.</text>
</comment>
<dbReference type="NCBIfam" id="NF001209">
    <property type="entry name" value="PRK00175.1"/>
    <property type="match status" value="1"/>
</dbReference>
<dbReference type="Pfam" id="PF00561">
    <property type="entry name" value="Abhydrolase_1"/>
    <property type="match status" value="1"/>
</dbReference>
<reference evidence="10" key="1">
    <citation type="journal article" date="2021" name="Curr. Microbiol.">
        <title>Complete genome of nocamycin-producing strain Saccharothrix syringae NRRL B-16468 reveals the biosynthetic potential for secondary metabolites.</title>
        <authorList>
            <person name="Mo X."/>
            <person name="Yang S."/>
        </authorList>
    </citation>
    <scope>NUCLEOTIDE SEQUENCE [LARGE SCALE GENOMIC DNA]</scope>
    <source>
        <strain evidence="10">ATCC 51364 / DSM 43886 / JCM 6844 / KCTC 9398 / NBRC 14523 / NRRL B-16468 / INA 2240</strain>
    </source>
</reference>
<dbReference type="Gene3D" id="1.10.1740.110">
    <property type="match status" value="1"/>
</dbReference>
<dbReference type="InterPro" id="IPR000073">
    <property type="entry name" value="AB_hydrolase_1"/>
</dbReference>
<feature type="transmembrane region" description="Helical" evidence="7">
    <location>
        <begin position="247"/>
        <end position="266"/>
    </location>
</feature>
<feature type="transmembrane region" description="Helical" evidence="7">
    <location>
        <begin position="162"/>
        <end position="182"/>
    </location>
</feature>
<dbReference type="UniPathway" id="UPA00051">
    <property type="reaction ID" value="UER00074"/>
</dbReference>
<dbReference type="PANTHER" id="PTHR32268:SF11">
    <property type="entry name" value="HOMOSERINE O-ACETYLTRANSFERASE"/>
    <property type="match status" value="1"/>
</dbReference>
<keyword evidence="2 6" id="KW-0808">Transferase</keyword>
<dbReference type="GO" id="GO:0004414">
    <property type="term" value="F:homoserine O-acetyltransferase activity"/>
    <property type="evidence" value="ECO:0007669"/>
    <property type="project" value="UniProtKB-UniRule"/>
</dbReference>
<evidence type="ECO:0000313" key="10">
    <source>
        <dbReference type="Proteomes" id="UP000325787"/>
    </source>
</evidence>
<feature type="domain" description="Major facilitator superfamily (MFS) profile" evidence="8">
    <location>
        <begin position="6"/>
        <end position="390"/>
    </location>
</feature>
<dbReference type="NCBIfam" id="TIGR01392">
    <property type="entry name" value="homoserO_Ac_trn"/>
    <property type="match status" value="1"/>
</dbReference>
<dbReference type="SUPFAM" id="SSF103473">
    <property type="entry name" value="MFS general substrate transporter"/>
    <property type="match status" value="1"/>
</dbReference>
<comment type="catalytic activity">
    <reaction evidence="6">
        <text>L-homoserine + acetyl-CoA = O-acetyl-L-homoserine + CoA</text>
        <dbReference type="Rhea" id="RHEA:13701"/>
        <dbReference type="ChEBI" id="CHEBI:57287"/>
        <dbReference type="ChEBI" id="CHEBI:57288"/>
        <dbReference type="ChEBI" id="CHEBI:57476"/>
        <dbReference type="ChEBI" id="CHEBI:57716"/>
        <dbReference type="EC" id="2.3.1.31"/>
    </reaction>
</comment>
<dbReference type="Pfam" id="PF07690">
    <property type="entry name" value="MFS_1"/>
    <property type="match status" value="1"/>
</dbReference>
<feature type="active site" description="Nucleophile" evidence="6">
    <location>
        <position position="544"/>
    </location>
</feature>
<dbReference type="RefSeq" id="WP_084716092.1">
    <property type="nucleotide sequence ID" value="NZ_CP034550.1"/>
</dbReference>
<organism evidence="9 10">
    <name type="scientific">Saccharothrix syringae</name>
    <name type="common">Nocardiopsis syringae</name>
    <dbReference type="NCBI Taxonomy" id="103733"/>
    <lineage>
        <taxon>Bacteria</taxon>
        <taxon>Bacillati</taxon>
        <taxon>Actinomycetota</taxon>
        <taxon>Actinomycetes</taxon>
        <taxon>Pseudonocardiales</taxon>
        <taxon>Pseudonocardiaceae</taxon>
        <taxon>Saccharothrix</taxon>
    </lineage>
</organism>
<dbReference type="InterPro" id="IPR008220">
    <property type="entry name" value="HAT_MetX-like"/>
</dbReference>
<dbReference type="InterPro" id="IPR036259">
    <property type="entry name" value="MFS_trans_sf"/>
</dbReference>
<feature type="transmembrane region" description="Helical" evidence="7">
    <location>
        <begin position="73"/>
        <end position="91"/>
    </location>
</feature>
<comment type="pathway">
    <text evidence="6">Amino-acid biosynthesis; L-methionine biosynthesis via de novo pathway; O-acetyl-L-homoserine from L-homoserine: step 1/1.</text>
</comment>
<keyword evidence="6" id="KW-0486">Methionine biosynthesis</keyword>
<evidence type="ECO:0000256" key="4">
    <source>
        <dbReference type="ARBA" id="ARBA00022989"/>
    </source>
</evidence>
<evidence type="ECO:0000259" key="8">
    <source>
        <dbReference type="PROSITE" id="PS50850"/>
    </source>
</evidence>
<evidence type="ECO:0000256" key="1">
    <source>
        <dbReference type="ARBA" id="ARBA00004651"/>
    </source>
</evidence>
<dbReference type="PROSITE" id="PS50850">
    <property type="entry name" value="MFS"/>
    <property type="match status" value="1"/>
</dbReference>
<dbReference type="InterPro" id="IPR029058">
    <property type="entry name" value="AB_hydrolase_fold"/>
</dbReference>
<feature type="binding site" evidence="6">
    <location>
        <position position="742"/>
    </location>
    <ligand>
        <name>substrate</name>
    </ligand>
</feature>
<dbReference type="GO" id="GO:0009086">
    <property type="term" value="P:methionine biosynthetic process"/>
    <property type="evidence" value="ECO:0007669"/>
    <property type="project" value="UniProtKB-UniRule"/>
</dbReference>
<dbReference type="Gene3D" id="1.20.1250.20">
    <property type="entry name" value="MFS general substrate transporter like domains"/>
    <property type="match status" value="1"/>
</dbReference>
<dbReference type="EMBL" id="CP034550">
    <property type="protein sequence ID" value="QFZ20771.1"/>
    <property type="molecule type" value="Genomic_DNA"/>
</dbReference>
<comment type="subcellular location">
    <subcellularLocation>
        <location evidence="1">Cell membrane</location>
        <topology evidence="1">Multi-pass membrane protein</topology>
    </subcellularLocation>
    <subcellularLocation>
        <location evidence="6">Cytoplasm</location>
    </subcellularLocation>
</comment>
<feature type="transmembrane region" description="Helical" evidence="7">
    <location>
        <begin position="366"/>
        <end position="386"/>
    </location>
</feature>
<dbReference type="CDD" id="cd17325">
    <property type="entry name" value="MFS_MdtG_SLC18_like"/>
    <property type="match status" value="1"/>
</dbReference>
<comment type="function">
    <text evidence="6">Transfers an acetyl group from acetyl-CoA to L-homoserine, forming acetyl-L-homoserine.</text>
</comment>
<gene>
    <name evidence="6" type="primary">metXA</name>
    <name evidence="9" type="ORF">EKG83_28255</name>
</gene>
<comment type="similarity">
    <text evidence="6">Belongs to the AB hydrolase superfamily. MetX family.</text>
</comment>
<dbReference type="InterPro" id="IPR011701">
    <property type="entry name" value="MFS"/>
</dbReference>
<evidence type="ECO:0000256" key="2">
    <source>
        <dbReference type="ARBA" id="ARBA00022679"/>
    </source>
</evidence>
<feature type="transmembrane region" description="Helical" evidence="7">
    <location>
        <begin position="207"/>
        <end position="227"/>
    </location>
</feature>
<dbReference type="EC" id="2.3.1.31" evidence="6"/>
<dbReference type="OrthoDB" id="4142989at2"/>
<dbReference type="KEGG" id="ssyi:EKG83_28255"/>
<dbReference type="PANTHER" id="PTHR32268">
    <property type="entry name" value="HOMOSERINE O-ACETYLTRANSFERASE"/>
    <property type="match status" value="1"/>
</dbReference>
<dbReference type="Gene3D" id="3.40.50.1820">
    <property type="entry name" value="alpha/beta hydrolase"/>
    <property type="match status" value="1"/>
</dbReference>
<feature type="transmembrane region" description="Helical" evidence="7">
    <location>
        <begin position="338"/>
        <end position="360"/>
    </location>
</feature>
<comment type="caution">
    <text evidence="6">Lacks conserved residue(s) required for the propagation of feature annotation.</text>
</comment>
<feature type="active site" evidence="6">
    <location>
        <position position="707"/>
    </location>
</feature>
<evidence type="ECO:0000256" key="5">
    <source>
        <dbReference type="ARBA" id="ARBA00023136"/>
    </source>
</evidence>
<accession>A0A5Q0H3I0</accession>
<dbReference type="SUPFAM" id="SSF53474">
    <property type="entry name" value="alpha/beta-Hydrolases"/>
    <property type="match status" value="1"/>
</dbReference>
<proteinExistence type="inferred from homology"/>
<keyword evidence="6" id="KW-0963">Cytoplasm</keyword>
<keyword evidence="6 9" id="KW-0012">Acyltransferase</keyword>
<name>A0A5Q0H3I0_SACSY</name>
<feature type="transmembrane region" description="Helical" evidence="7">
    <location>
        <begin position="273"/>
        <end position="294"/>
    </location>
</feature>
<dbReference type="HAMAP" id="MF_00296">
    <property type="entry name" value="MetX_acyltransf"/>
    <property type="match status" value="1"/>
</dbReference>
<dbReference type="GO" id="GO:0005886">
    <property type="term" value="C:plasma membrane"/>
    <property type="evidence" value="ECO:0007669"/>
    <property type="project" value="UniProtKB-SubCell"/>
</dbReference>
<evidence type="ECO:0000256" key="6">
    <source>
        <dbReference type="HAMAP-Rule" id="MF_00296"/>
    </source>
</evidence>
<dbReference type="AlphaFoldDB" id="A0A5Q0H3I0"/>
<dbReference type="InterPro" id="IPR020846">
    <property type="entry name" value="MFS_dom"/>
</dbReference>
<dbReference type="GO" id="GO:0009092">
    <property type="term" value="P:homoserine metabolic process"/>
    <property type="evidence" value="ECO:0007669"/>
    <property type="project" value="TreeGrafter"/>
</dbReference>
<feature type="transmembrane region" description="Helical" evidence="7">
    <location>
        <begin position="135"/>
        <end position="156"/>
    </location>
</feature>
<dbReference type="GO" id="GO:0005737">
    <property type="term" value="C:cytoplasm"/>
    <property type="evidence" value="ECO:0007669"/>
    <property type="project" value="UniProtKB-SubCell"/>
</dbReference>
<feature type="binding site" evidence="6">
    <location>
        <position position="613"/>
    </location>
    <ligand>
        <name>substrate</name>
    </ligand>
</feature>
<evidence type="ECO:0000256" key="3">
    <source>
        <dbReference type="ARBA" id="ARBA00022692"/>
    </source>
</evidence>
<evidence type="ECO:0000313" key="9">
    <source>
        <dbReference type="EMBL" id="QFZ20771.1"/>
    </source>
</evidence>
<feature type="active site" evidence="6">
    <location>
        <position position="741"/>
    </location>
</feature>
<evidence type="ECO:0000256" key="7">
    <source>
        <dbReference type="SAM" id="Phobius"/>
    </source>
</evidence>
<keyword evidence="3 7" id="KW-0812">Transmembrane</keyword>
<dbReference type="GO" id="GO:0022857">
    <property type="term" value="F:transmembrane transporter activity"/>
    <property type="evidence" value="ECO:0007669"/>
    <property type="project" value="InterPro"/>
</dbReference>
<keyword evidence="4 7" id="KW-1133">Transmembrane helix</keyword>
<feature type="transmembrane region" description="Helical" evidence="7">
    <location>
        <begin position="300"/>
        <end position="318"/>
    </location>
</feature>
<sequence>MSPGRSRAALLFGALLSVNASYTLLIPFVPDLEERAGANPTVVALTFAVFAGAKAAAQPFGGMWVDRWRPGDVGCVALLIAAAGIVVTAIARDPAPLLAGRALWGIGEGLVTPALYAGMTALCRRYDLPTSRMTGNFGTFAVAGFLLGPLAAGIAAPFGLDALFLFGAAVTAVTAFGLRWAVPRDVPPPVEEERSDDTATGAATGRWWTWVLALGALDLFTNLTYSALEPVLPLYLSAAGGESARGAISLVFATGLAAFGVVSWLLGRYTGKLGLVALARVGLAFAAVGTVGLYASAEVWPVAVCFVVLMVGQAALYLTARRGVVELRSAMTRQGKAFGLFGLVSDIGNILGPLLGVALYELTGRVSFLVIGALSGLLLVAVAAGARRSRAVPSPRVADGDVRTVVLFDDANPLELESGRTLAPVTVAYETYGELDDDRSNAIFICHALTGDSHPAAHHPDDRPGWWRHMVGSGCPVDPDRYFVVCANVLAGCSGTTGPTSPGPDGTPWGPDFPMIGISDMVTAHRALVAELGIERLRAVMGGSLGGMQVLEWLLRAPDDAEDFLIVAGTARHTAENLAWNAVARTAIRSDPEFRGGRYPSGGGPATGLGTARMVGHLTYVSEDLLARKFGRERRAANGTGPSVTTGPFAVEGYLEHQAESLVNRFDANSYLYLMNAMDSFDAFADDRPCAPFRRRPGVHLFSFDSDRLYGPDHARYIQANLAARGLPAEHHQDRTTDGGHDAFLLHVPSYLRGVAEVLARQPAVRGADEAG</sequence>